<dbReference type="RefSeq" id="WP_139799714.1">
    <property type="nucleotide sequence ID" value="NZ_AP022607.1"/>
</dbReference>
<keyword evidence="9" id="KW-1185">Reference proteome</keyword>
<gene>
    <name evidence="8" type="ORF">MBRA_52040</name>
</gene>
<evidence type="ECO:0000256" key="2">
    <source>
        <dbReference type="ARBA" id="ARBA00022729"/>
    </source>
</evidence>
<dbReference type="Pfam" id="PF05481">
    <property type="entry name" value="Myco_19_kDa"/>
    <property type="match status" value="1"/>
</dbReference>
<protein>
    <recommendedName>
        <fullName evidence="10">Lipoprotein LpqH</fullName>
    </recommendedName>
</protein>
<dbReference type="PROSITE" id="PS51257">
    <property type="entry name" value="PROKAR_LIPOPROTEIN"/>
    <property type="match status" value="1"/>
</dbReference>
<feature type="signal peptide" evidence="7">
    <location>
        <begin position="1"/>
        <end position="25"/>
    </location>
</feature>
<feature type="region of interest" description="Disordered" evidence="6">
    <location>
        <begin position="27"/>
        <end position="47"/>
    </location>
</feature>
<dbReference type="InterPro" id="IPR008691">
    <property type="entry name" value="LpqH"/>
</dbReference>
<evidence type="ECO:0000313" key="8">
    <source>
        <dbReference type="EMBL" id="BBZ15009.1"/>
    </source>
</evidence>
<keyword evidence="1" id="KW-1003">Cell membrane</keyword>
<keyword evidence="3" id="KW-0472">Membrane</keyword>
<proteinExistence type="predicted"/>
<organism evidence="8 9">
    <name type="scientific">Mycobacterium branderi</name>
    <dbReference type="NCBI Taxonomy" id="43348"/>
    <lineage>
        <taxon>Bacteria</taxon>
        <taxon>Bacillati</taxon>
        <taxon>Actinomycetota</taxon>
        <taxon>Actinomycetes</taxon>
        <taxon>Mycobacteriales</taxon>
        <taxon>Mycobacteriaceae</taxon>
        <taxon>Mycobacterium</taxon>
    </lineage>
</organism>
<dbReference type="EMBL" id="AP022607">
    <property type="protein sequence ID" value="BBZ15009.1"/>
    <property type="molecule type" value="Genomic_DNA"/>
</dbReference>
<geneLocation type="plasmid" evidence="8 9">
    <name>pJCM12687</name>
</geneLocation>
<keyword evidence="2 7" id="KW-0732">Signal</keyword>
<evidence type="ECO:0000256" key="4">
    <source>
        <dbReference type="ARBA" id="ARBA00023139"/>
    </source>
</evidence>
<evidence type="ECO:0000313" key="9">
    <source>
        <dbReference type="Proteomes" id="UP000467379"/>
    </source>
</evidence>
<keyword evidence="4" id="KW-0564">Palmitate</keyword>
<evidence type="ECO:0000256" key="6">
    <source>
        <dbReference type="SAM" id="MobiDB-lite"/>
    </source>
</evidence>
<accession>A0ABM7KUV6</accession>
<evidence type="ECO:0008006" key="10">
    <source>
        <dbReference type="Google" id="ProtNLM"/>
    </source>
</evidence>
<sequence>MSKSSPTGHAGLVMLILAITTTTTACEHRSPPNTAVSARPTTAPTGAAATQNNSLVLGGKAFPLHDVRCGSLGGAVLVTAKTPSDEKVIVDAAGDKLETLDFTADGVGYFWEPTSTGGAPTPVLVRAGGTYTVTGEIKQLHDFTKFSEFTFRATCPE</sequence>
<reference evidence="8 9" key="1">
    <citation type="journal article" date="2019" name="Emerg. Microbes Infect.">
        <title>Comprehensive subspecies identification of 175 nontuberculous mycobacteria species based on 7547 genomic profiles.</title>
        <authorList>
            <person name="Matsumoto Y."/>
            <person name="Kinjo T."/>
            <person name="Motooka D."/>
            <person name="Nabeya D."/>
            <person name="Jung N."/>
            <person name="Uechi K."/>
            <person name="Horii T."/>
            <person name="Iida T."/>
            <person name="Fujita J."/>
            <person name="Nakamura S."/>
        </authorList>
    </citation>
    <scope>NUCLEOTIDE SEQUENCE [LARGE SCALE GENOMIC DNA]</scope>
    <source>
        <strain evidence="8 9">JCM 12687</strain>
        <plasmid evidence="8">pJCM12687</plasmid>
    </source>
</reference>
<keyword evidence="8" id="KW-0614">Plasmid</keyword>
<evidence type="ECO:0000256" key="1">
    <source>
        <dbReference type="ARBA" id="ARBA00022475"/>
    </source>
</evidence>
<evidence type="ECO:0000256" key="3">
    <source>
        <dbReference type="ARBA" id="ARBA00023136"/>
    </source>
</evidence>
<keyword evidence="5" id="KW-0449">Lipoprotein</keyword>
<name>A0ABM7KUV6_9MYCO</name>
<evidence type="ECO:0000256" key="7">
    <source>
        <dbReference type="SAM" id="SignalP"/>
    </source>
</evidence>
<evidence type="ECO:0000256" key="5">
    <source>
        <dbReference type="ARBA" id="ARBA00023288"/>
    </source>
</evidence>
<dbReference type="Proteomes" id="UP000467379">
    <property type="component" value="Plasmid pJCM12687"/>
</dbReference>
<feature type="chain" id="PRO_5047001451" description="Lipoprotein LpqH" evidence="7">
    <location>
        <begin position="26"/>
        <end position="157"/>
    </location>
</feature>